<dbReference type="RefSeq" id="WP_200279029.1">
    <property type="nucleotide sequence ID" value="NZ_JAENII010000007.1"/>
</dbReference>
<accession>A0A934RAN1</accession>
<evidence type="ECO:0000313" key="1">
    <source>
        <dbReference type="EMBL" id="MBK1827512.1"/>
    </source>
</evidence>
<dbReference type="EMBL" id="JAENII010000007">
    <property type="protein sequence ID" value="MBK1827512.1"/>
    <property type="molecule type" value="Genomic_DNA"/>
</dbReference>
<dbReference type="AlphaFoldDB" id="A0A934RAN1"/>
<protein>
    <submittedName>
        <fullName evidence="1">Uncharacterized protein</fullName>
    </submittedName>
</protein>
<reference evidence="1" key="1">
    <citation type="submission" date="2021-01" db="EMBL/GenBank/DDBJ databases">
        <title>Modified the classification status of verrucomicrobia.</title>
        <authorList>
            <person name="Feng X."/>
        </authorList>
    </citation>
    <scope>NUCLEOTIDE SEQUENCE</scope>
    <source>
        <strain evidence="1">KCTC 22201</strain>
    </source>
</reference>
<comment type="caution">
    <text evidence="1">The sequence shown here is derived from an EMBL/GenBank/DDBJ whole genome shotgun (WGS) entry which is preliminary data.</text>
</comment>
<organism evidence="1 2">
    <name type="scientific">Haloferula rosea</name>
    <dbReference type="NCBI Taxonomy" id="490093"/>
    <lineage>
        <taxon>Bacteria</taxon>
        <taxon>Pseudomonadati</taxon>
        <taxon>Verrucomicrobiota</taxon>
        <taxon>Verrucomicrobiia</taxon>
        <taxon>Verrucomicrobiales</taxon>
        <taxon>Verrucomicrobiaceae</taxon>
        <taxon>Haloferula</taxon>
    </lineage>
</organism>
<proteinExistence type="predicted"/>
<dbReference type="Proteomes" id="UP000658278">
    <property type="component" value="Unassembled WGS sequence"/>
</dbReference>
<sequence>MSWLKQLKERRRYKKWIEDGRPLPPPPLAKRAMHLEYAERFGLRIFVETGTFKGDTVEAMRPHFERIYSVELAEKFYHEAVKRFQGVDKVKLLQGDSGERMPEIVAELDAPTLFWLDGHYSGGDTAKGELAAPVWAELKAIFAGMKQPFVILIDDARCFTQVGGDAYPAVADIEKWVEEQGRDLTLEVDMDCIRIAPKG</sequence>
<keyword evidence="2" id="KW-1185">Reference proteome</keyword>
<name>A0A934RAN1_9BACT</name>
<dbReference type="InterPro" id="IPR029063">
    <property type="entry name" value="SAM-dependent_MTases_sf"/>
</dbReference>
<evidence type="ECO:0000313" key="2">
    <source>
        <dbReference type="Proteomes" id="UP000658278"/>
    </source>
</evidence>
<dbReference type="SUPFAM" id="SSF53335">
    <property type="entry name" value="S-adenosyl-L-methionine-dependent methyltransferases"/>
    <property type="match status" value="1"/>
</dbReference>
<gene>
    <name evidence="1" type="ORF">JIN81_10810</name>
</gene>